<feature type="region of interest" description="Disordered" evidence="1">
    <location>
        <begin position="50"/>
        <end position="71"/>
    </location>
</feature>
<proteinExistence type="predicted"/>
<evidence type="ECO:0000256" key="1">
    <source>
        <dbReference type="SAM" id="MobiDB-lite"/>
    </source>
</evidence>
<name>A0A4Y7SGG3_COPMI</name>
<dbReference type="EMBL" id="QPFP01000132">
    <property type="protein sequence ID" value="TEB20780.1"/>
    <property type="molecule type" value="Genomic_DNA"/>
</dbReference>
<protein>
    <submittedName>
        <fullName evidence="2">Uncharacterized protein</fullName>
    </submittedName>
</protein>
<dbReference type="AlphaFoldDB" id="A0A4Y7SGG3"/>
<gene>
    <name evidence="2" type="ORF">FA13DRAFT_1742702</name>
</gene>
<evidence type="ECO:0000313" key="2">
    <source>
        <dbReference type="EMBL" id="TEB20780.1"/>
    </source>
</evidence>
<comment type="caution">
    <text evidence="2">The sequence shown here is derived from an EMBL/GenBank/DDBJ whole genome shotgun (WGS) entry which is preliminary data.</text>
</comment>
<reference evidence="2 3" key="1">
    <citation type="journal article" date="2019" name="Nat. Ecol. Evol.">
        <title>Megaphylogeny resolves global patterns of mushroom evolution.</title>
        <authorList>
            <person name="Varga T."/>
            <person name="Krizsan K."/>
            <person name="Foldi C."/>
            <person name="Dima B."/>
            <person name="Sanchez-Garcia M."/>
            <person name="Sanchez-Ramirez S."/>
            <person name="Szollosi G.J."/>
            <person name="Szarkandi J.G."/>
            <person name="Papp V."/>
            <person name="Albert L."/>
            <person name="Andreopoulos W."/>
            <person name="Angelini C."/>
            <person name="Antonin V."/>
            <person name="Barry K.W."/>
            <person name="Bougher N.L."/>
            <person name="Buchanan P."/>
            <person name="Buyck B."/>
            <person name="Bense V."/>
            <person name="Catcheside P."/>
            <person name="Chovatia M."/>
            <person name="Cooper J."/>
            <person name="Damon W."/>
            <person name="Desjardin D."/>
            <person name="Finy P."/>
            <person name="Geml J."/>
            <person name="Haridas S."/>
            <person name="Hughes K."/>
            <person name="Justo A."/>
            <person name="Karasinski D."/>
            <person name="Kautmanova I."/>
            <person name="Kiss B."/>
            <person name="Kocsube S."/>
            <person name="Kotiranta H."/>
            <person name="LaButti K.M."/>
            <person name="Lechner B.E."/>
            <person name="Liimatainen K."/>
            <person name="Lipzen A."/>
            <person name="Lukacs Z."/>
            <person name="Mihaltcheva S."/>
            <person name="Morgado L.N."/>
            <person name="Niskanen T."/>
            <person name="Noordeloos M.E."/>
            <person name="Ohm R.A."/>
            <person name="Ortiz-Santana B."/>
            <person name="Ovrebo C."/>
            <person name="Racz N."/>
            <person name="Riley R."/>
            <person name="Savchenko A."/>
            <person name="Shiryaev A."/>
            <person name="Soop K."/>
            <person name="Spirin V."/>
            <person name="Szebenyi C."/>
            <person name="Tomsovsky M."/>
            <person name="Tulloss R.E."/>
            <person name="Uehling J."/>
            <person name="Grigoriev I.V."/>
            <person name="Vagvolgyi C."/>
            <person name="Papp T."/>
            <person name="Martin F.M."/>
            <person name="Miettinen O."/>
            <person name="Hibbett D.S."/>
            <person name="Nagy L.G."/>
        </authorList>
    </citation>
    <scope>NUCLEOTIDE SEQUENCE [LARGE SCALE GENOMIC DNA]</scope>
    <source>
        <strain evidence="2 3">FP101781</strain>
    </source>
</reference>
<sequence length="71" mass="8135">MTLNNRYHPPQGMDSLNKADKNVVRVTALGWGRWSVSEVHSNHTRVHTVYPSEPKALRSNQGPRPSFRLRV</sequence>
<dbReference type="Proteomes" id="UP000298030">
    <property type="component" value="Unassembled WGS sequence"/>
</dbReference>
<keyword evidence="3" id="KW-1185">Reference proteome</keyword>
<accession>A0A4Y7SGG3</accession>
<evidence type="ECO:0000313" key="3">
    <source>
        <dbReference type="Proteomes" id="UP000298030"/>
    </source>
</evidence>
<organism evidence="2 3">
    <name type="scientific">Coprinellus micaceus</name>
    <name type="common">Glistening ink-cap mushroom</name>
    <name type="synonym">Coprinus micaceus</name>
    <dbReference type="NCBI Taxonomy" id="71717"/>
    <lineage>
        <taxon>Eukaryota</taxon>
        <taxon>Fungi</taxon>
        <taxon>Dikarya</taxon>
        <taxon>Basidiomycota</taxon>
        <taxon>Agaricomycotina</taxon>
        <taxon>Agaricomycetes</taxon>
        <taxon>Agaricomycetidae</taxon>
        <taxon>Agaricales</taxon>
        <taxon>Agaricineae</taxon>
        <taxon>Psathyrellaceae</taxon>
        <taxon>Coprinellus</taxon>
    </lineage>
</organism>